<dbReference type="InterPro" id="IPR038696">
    <property type="entry name" value="IalB_sf"/>
</dbReference>
<name>A0ABY6IPP7_9HYPH</name>
<dbReference type="Gene3D" id="2.60.40.1880">
    <property type="entry name" value="Invasion associated locus B (IalB) protein"/>
    <property type="match status" value="1"/>
</dbReference>
<accession>A0ABY6IPP7</accession>
<organism evidence="2 3">
    <name type="scientific">Pelagibacterium flavum</name>
    <dbReference type="NCBI Taxonomy" id="2984530"/>
    <lineage>
        <taxon>Bacteria</taxon>
        <taxon>Pseudomonadati</taxon>
        <taxon>Pseudomonadota</taxon>
        <taxon>Alphaproteobacteria</taxon>
        <taxon>Hyphomicrobiales</taxon>
        <taxon>Devosiaceae</taxon>
        <taxon>Pelagibacterium</taxon>
    </lineage>
</organism>
<dbReference type="PROSITE" id="PS51257">
    <property type="entry name" value="PROKAR_LIPOPROTEIN"/>
    <property type="match status" value="1"/>
</dbReference>
<evidence type="ECO:0000256" key="1">
    <source>
        <dbReference type="SAM" id="SignalP"/>
    </source>
</evidence>
<keyword evidence="1" id="KW-0732">Signal</keyword>
<dbReference type="EMBL" id="CP107716">
    <property type="protein sequence ID" value="UYQ72374.1"/>
    <property type="molecule type" value="Genomic_DNA"/>
</dbReference>
<reference evidence="2" key="1">
    <citation type="submission" date="2022-10" db="EMBL/GenBank/DDBJ databases">
        <title>YIM 151497 complete genome.</title>
        <authorList>
            <person name="Chen X."/>
        </authorList>
    </citation>
    <scope>NUCLEOTIDE SEQUENCE</scope>
    <source>
        <strain evidence="2">YIM 151497</strain>
    </source>
</reference>
<sequence length="170" mass="17673">MAFRFTNIVTLAALSMAACLSPALGQSVRILGEHNAWSAYATTESAGQICFVLSRPTDTEPVPAGFTGAYFYITHRPAQGIRSEINLVAGYQFAPESTATLTVGSQDFELFTEGDAAWMADPAQSANAVQAIRAGSTMSVTGTSADGQSVRQTFSLSGATAAGRSMDGAC</sequence>
<dbReference type="Proteomes" id="UP001163882">
    <property type="component" value="Chromosome"/>
</dbReference>
<dbReference type="InterPro" id="IPR010642">
    <property type="entry name" value="Invasion_prot_B"/>
</dbReference>
<gene>
    <name evidence="2" type="ORF">OF122_00860</name>
</gene>
<protein>
    <submittedName>
        <fullName evidence="2">Invasion associated locus B family protein</fullName>
    </submittedName>
</protein>
<feature type="signal peptide" evidence="1">
    <location>
        <begin position="1"/>
        <end position="25"/>
    </location>
</feature>
<evidence type="ECO:0000313" key="2">
    <source>
        <dbReference type="EMBL" id="UYQ72374.1"/>
    </source>
</evidence>
<evidence type="ECO:0000313" key="3">
    <source>
        <dbReference type="Proteomes" id="UP001163882"/>
    </source>
</evidence>
<proteinExistence type="predicted"/>
<dbReference type="Pfam" id="PF06776">
    <property type="entry name" value="IalB"/>
    <property type="match status" value="1"/>
</dbReference>
<keyword evidence="3" id="KW-1185">Reference proteome</keyword>
<feature type="chain" id="PRO_5046329658" evidence="1">
    <location>
        <begin position="26"/>
        <end position="170"/>
    </location>
</feature>
<dbReference type="RefSeq" id="WP_264226008.1">
    <property type="nucleotide sequence ID" value="NZ_CP107716.1"/>
</dbReference>